<gene>
    <name evidence="2" type="ORF">EDE15_1523</name>
</gene>
<proteinExistence type="predicted"/>
<dbReference type="AlphaFoldDB" id="A0A3R9WFL4"/>
<keyword evidence="3" id="KW-1185">Reference proteome</keyword>
<evidence type="ECO:0000313" key="3">
    <source>
        <dbReference type="Proteomes" id="UP000269669"/>
    </source>
</evidence>
<feature type="signal peptide" evidence="1">
    <location>
        <begin position="1"/>
        <end position="22"/>
    </location>
</feature>
<sequence length="399" mass="43247">MFSRVLKVMLWASLFGSINMLAQTTCGNTKLACLLPTVLHTNAPTFNFFNEAFATQIGQLPLATPASGFIYTFDKQKGVMVRSVESFGPLLAERVETIGRHRAYMAFTYQWFNFTEIDGNDLNHVPILFSFPSVEGAQVVTETDNRIETKVNQFVVFGTLGLSDRIDVSIAIPFQRISMEVTTQGTEFSTTTSSTTSFTQYLPGEASGIGDVVISSKGTLLKREEYGLAIGGELYLPTGDEQNFLGTGTVGIKPYLVLARNGKVAPHLNLGYRWNGSSALAVGQDGREQPLPGFFFYTLGADIGLSKHVTIAADWLGQHFFNAPQISTPMSVTATVNGQPTVFSSVVPINGGYNVNNLSLGVKANPWRHLLLLGNITIKLDSGGLRSTVVPLGGISYSF</sequence>
<name>A0A3R9WFL4_9BACT</name>
<dbReference type="Proteomes" id="UP000269669">
    <property type="component" value="Unassembled WGS sequence"/>
</dbReference>
<protein>
    <recommendedName>
        <fullName evidence="4">Transporter</fullName>
    </recommendedName>
</protein>
<evidence type="ECO:0000313" key="2">
    <source>
        <dbReference type="EMBL" id="RSL16016.1"/>
    </source>
</evidence>
<evidence type="ECO:0000256" key="1">
    <source>
        <dbReference type="SAM" id="SignalP"/>
    </source>
</evidence>
<organism evidence="2 3">
    <name type="scientific">Edaphobacter aggregans</name>
    <dbReference type="NCBI Taxonomy" id="570835"/>
    <lineage>
        <taxon>Bacteria</taxon>
        <taxon>Pseudomonadati</taxon>
        <taxon>Acidobacteriota</taxon>
        <taxon>Terriglobia</taxon>
        <taxon>Terriglobales</taxon>
        <taxon>Acidobacteriaceae</taxon>
        <taxon>Edaphobacter</taxon>
    </lineage>
</organism>
<feature type="chain" id="PRO_5018629089" description="Transporter" evidence="1">
    <location>
        <begin position="23"/>
        <end position="399"/>
    </location>
</feature>
<dbReference type="OrthoDB" id="113450at2"/>
<accession>A0A3R9WFL4</accession>
<dbReference type="EMBL" id="RSDW01000001">
    <property type="protein sequence ID" value="RSL16016.1"/>
    <property type="molecule type" value="Genomic_DNA"/>
</dbReference>
<keyword evidence="1" id="KW-0732">Signal</keyword>
<comment type="caution">
    <text evidence="2">The sequence shown here is derived from an EMBL/GenBank/DDBJ whole genome shotgun (WGS) entry which is preliminary data.</text>
</comment>
<dbReference type="RefSeq" id="WP_125484686.1">
    <property type="nucleotide sequence ID" value="NZ_RSDW01000001.1"/>
</dbReference>
<evidence type="ECO:0008006" key="4">
    <source>
        <dbReference type="Google" id="ProtNLM"/>
    </source>
</evidence>
<reference evidence="2 3" key="1">
    <citation type="submission" date="2018-12" db="EMBL/GenBank/DDBJ databases">
        <title>Sequencing of bacterial isolates from soil warming experiment in Harvard Forest, Massachusetts, USA.</title>
        <authorList>
            <person name="Deangelis K."/>
        </authorList>
    </citation>
    <scope>NUCLEOTIDE SEQUENCE [LARGE SCALE GENOMIC DNA]</scope>
    <source>
        <strain evidence="2 3">EB153</strain>
    </source>
</reference>